<dbReference type="AlphaFoldDB" id="K5VEK3"/>
<sequence length="85" mass="9418">MRYPAAVSAVSFLLGQTGSRGSVSRLEGGDCARAYLPLQSSTTSISWILAPSFHRFWATLRMLTPQPAYERTLKLLNVSPAARWF</sequence>
<dbReference type="RefSeq" id="XP_007390855.1">
    <property type="nucleotide sequence ID" value="XM_007390793.1"/>
</dbReference>
<dbReference type="EMBL" id="JH930468">
    <property type="protein sequence ID" value="EKM61441.1"/>
    <property type="molecule type" value="Genomic_DNA"/>
</dbReference>
<protein>
    <submittedName>
        <fullName evidence="1">Uncharacterized protein</fullName>
    </submittedName>
</protein>
<proteinExistence type="predicted"/>
<dbReference type="InParanoid" id="K5VEK3"/>
<name>K5VEK3_PHACS</name>
<dbReference type="Proteomes" id="UP000008370">
    <property type="component" value="Unassembled WGS sequence"/>
</dbReference>
<evidence type="ECO:0000313" key="1">
    <source>
        <dbReference type="EMBL" id="EKM61441.1"/>
    </source>
</evidence>
<accession>K5VEK3</accession>
<reference evidence="1 2" key="1">
    <citation type="journal article" date="2012" name="BMC Genomics">
        <title>Comparative genomics of the white-rot fungi, Phanerochaete carnosa and P. chrysosporium, to elucidate the genetic basis of the distinct wood types they colonize.</title>
        <authorList>
            <person name="Suzuki H."/>
            <person name="MacDonald J."/>
            <person name="Syed K."/>
            <person name="Salamov A."/>
            <person name="Hori C."/>
            <person name="Aerts A."/>
            <person name="Henrissat B."/>
            <person name="Wiebenga A."/>
            <person name="vanKuyk P.A."/>
            <person name="Barry K."/>
            <person name="Lindquist E."/>
            <person name="LaButti K."/>
            <person name="Lapidus A."/>
            <person name="Lucas S."/>
            <person name="Coutinho P."/>
            <person name="Gong Y."/>
            <person name="Samejima M."/>
            <person name="Mahadevan R."/>
            <person name="Abou-Zaid M."/>
            <person name="de Vries R.P."/>
            <person name="Igarashi K."/>
            <person name="Yadav J.S."/>
            <person name="Grigoriev I.V."/>
            <person name="Master E.R."/>
        </authorList>
    </citation>
    <scope>NUCLEOTIDE SEQUENCE [LARGE SCALE GENOMIC DNA]</scope>
    <source>
        <strain evidence="1 2">HHB-10118-sp</strain>
    </source>
</reference>
<dbReference type="KEGG" id="pco:PHACADRAFT_248049"/>
<organism evidence="1 2">
    <name type="scientific">Phanerochaete carnosa (strain HHB-10118-sp)</name>
    <name type="common">White-rot fungus</name>
    <name type="synonym">Peniophora carnosa</name>
    <dbReference type="NCBI Taxonomy" id="650164"/>
    <lineage>
        <taxon>Eukaryota</taxon>
        <taxon>Fungi</taxon>
        <taxon>Dikarya</taxon>
        <taxon>Basidiomycota</taxon>
        <taxon>Agaricomycotina</taxon>
        <taxon>Agaricomycetes</taxon>
        <taxon>Polyporales</taxon>
        <taxon>Phanerochaetaceae</taxon>
        <taxon>Phanerochaete</taxon>
    </lineage>
</organism>
<dbReference type="GeneID" id="18914245"/>
<gene>
    <name evidence="1" type="ORF">PHACADRAFT_248049</name>
</gene>
<evidence type="ECO:0000313" key="2">
    <source>
        <dbReference type="Proteomes" id="UP000008370"/>
    </source>
</evidence>
<dbReference type="HOGENOM" id="CLU_2513377_0_0_1"/>
<keyword evidence="2" id="KW-1185">Reference proteome</keyword>